<dbReference type="EC" id="2.1.1.6" evidence="1"/>
<keyword evidence="2" id="KW-0489">Methyltransferase</keyword>
<keyword evidence="8" id="KW-1185">Reference proteome</keyword>
<proteinExistence type="inferred from homology"/>
<reference evidence="7" key="1">
    <citation type="submission" date="2020-05" db="EMBL/GenBank/DDBJ databases">
        <title>Phylogenomic resolution of chytrid fungi.</title>
        <authorList>
            <person name="Stajich J.E."/>
            <person name="Amses K."/>
            <person name="Simmons R."/>
            <person name="Seto K."/>
            <person name="Myers J."/>
            <person name="Bonds A."/>
            <person name="Quandt C.A."/>
            <person name="Barry K."/>
            <person name="Liu P."/>
            <person name="Grigoriev I."/>
            <person name="Longcore J.E."/>
            <person name="James T.Y."/>
        </authorList>
    </citation>
    <scope>NUCLEOTIDE SEQUENCE</scope>
    <source>
        <strain evidence="7">JEL0476</strain>
    </source>
</reference>
<dbReference type="PANTHER" id="PTHR43836:SF2">
    <property type="entry name" value="CATECHOL O-METHYLTRANSFERASE 1-RELATED"/>
    <property type="match status" value="1"/>
</dbReference>
<evidence type="ECO:0000256" key="5">
    <source>
        <dbReference type="ARBA" id="ARBA00022939"/>
    </source>
</evidence>
<keyword evidence="4" id="KW-0949">S-adenosyl-L-methionine</keyword>
<dbReference type="AlphaFoldDB" id="A0AAD5TVR8"/>
<dbReference type="Pfam" id="PF01596">
    <property type="entry name" value="Methyltransf_3"/>
    <property type="match status" value="1"/>
</dbReference>
<dbReference type="EMBL" id="JADGJW010001952">
    <property type="protein sequence ID" value="KAJ3200200.1"/>
    <property type="molecule type" value="Genomic_DNA"/>
</dbReference>
<dbReference type="Proteomes" id="UP001211065">
    <property type="component" value="Unassembled WGS sequence"/>
</dbReference>
<organism evidence="7 8">
    <name type="scientific">Clydaea vesicula</name>
    <dbReference type="NCBI Taxonomy" id="447962"/>
    <lineage>
        <taxon>Eukaryota</taxon>
        <taxon>Fungi</taxon>
        <taxon>Fungi incertae sedis</taxon>
        <taxon>Chytridiomycota</taxon>
        <taxon>Chytridiomycota incertae sedis</taxon>
        <taxon>Chytridiomycetes</taxon>
        <taxon>Lobulomycetales</taxon>
        <taxon>Lobulomycetaceae</taxon>
        <taxon>Clydaea</taxon>
    </lineage>
</organism>
<dbReference type="SUPFAM" id="SSF53335">
    <property type="entry name" value="S-adenosyl-L-methionine-dependent methyltransferases"/>
    <property type="match status" value="1"/>
</dbReference>
<sequence length="213" mass="24608">MTLSTEEHCLEFVKENAKKGDPKSVIDNIDKYCYDVEWMMNVGDEKGAFIDQLILKYRPQTIVELGGYVGYSAIRFASVLASINPTARYFSFELNPQFVSIMNEMIKLSNLKNITIIPGSFEKNYKKLKTDFKIDQVDFIFLDHWKDAYLPDIKLMEKEGILHNDSVIVADNVINPGAPDYLEYVRNNPKFYHNETINSSMEYTKGKEFDALQ</sequence>
<dbReference type="GO" id="GO:0006584">
    <property type="term" value="P:catecholamine metabolic process"/>
    <property type="evidence" value="ECO:0007669"/>
    <property type="project" value="UniProtKB-KW"/>
</dbReference>
<dbReference type="GO" id="GO:0016206">
    <property type="term" value="F:catechol O-methyltransferase activity"/>
    <property type="evidence" value="ECO:0007669"/>
    <property type="project" value="UniProtKB-EC"/>
</dbReference>
<comment type="similarity">
    <text evidence="6">Belongs to the class I-like SAM-binding methyltransferase superfamily. Cation-dependent O-methyltransferase family.</text>
</comment>
<evidence type="ECO:0000313" key="7">
    <source>
        <dbReference type="EMBL" id="KAJ3200200.1"/>
    </source>
</evidence>
<evidence type="ECO:0000313" key="8">
    <source>
        <dbReference type="Proteomes" id="UP001211065"/>
    </source>
</evidence>
<evidence type="ECO:0000256" key="6">
    <source>
        <dbReference type="ARBA" id="ARBA00023453"/>
    </source>
</evidence>
<protein>
    <recommendedName>
        <fullName evidence="1">catechol O-methyltransferase</fullName>
        <ecNumber evidence="1">2.1.1.6</ecNumber>
    </recommendedName>
</protein>
<dbReference type="FunFam" id="3.40.50.150:FF:000054">
    <property type="entry name" value="Catechol O-methyltransferase"/>
    <property type="match status" value="1"/>
</dbReference>
<comment type="caution">
    <text evidence="7">The sequence shown here is derived from an EMBL/GenBank/DDBJ whole genome shotgun (WGS) entry which is preliminary data.</text>
</comment>
<dbReference type="InterPro" id="IPR002935">
    <property type="entry name" value="SAM_O-MeTrfase"/>
</dbReference>
<gene>
    <name evidence="7" type="ORF">HK099_002782</name>
</gene>
<dbReference type="InterPro" id="IPR029063">
    <property type="entry name" value="SAM-dependent_MTases_sf"/>
</dbReference>
<dbReference type="PANTHER" id="PTHR43836">
    <property type="entry name" value="CATECHOL O-METHYLTRANSFERASE 1-RELATED"/>
    <property type="match status" value="1"/>
</dbReference>
<evidence type="ECO:0000256" key="3">
    <source>
        <dbReference type="ARBA" id="ARBA00022679"/>
    </source>
</evidence>
<name>A0AAD5TVR8_9FUNG</name>
<evidence type="ECO:0000256" key="2">
    <source>
        <dbReference type="ARBA" id="ARBA00022603"/>
    </source>
</evidence>
<feature type="non-terminal residue" evidence="7">
    <location>
        <position position="213"/>
    </location>
</feature>
<accession>A0AAD5TVR8</accession>
<evidence type="ECO:0000256" key="4">
    <source>
        <dbReference type="ARBA" id="ARBA00022691"/>
    </source>
</evidence>
<keyword evidence="5" id="KW-0128">Catecholamine metabolism</keyword>
<dbReference type="PROSITE" id="PS51682">
    <property type="entry name" value="SAM_OMT_I"/>
    <property type="match status" value="1"/>
</dbReference>
<keyword evidence="3" id="KW-0808">Transferase</keyword>
<dbReference type="Gene3D" id="3.40.50.150">
    <property type="entry name" value="Vaccinia Virus protein VP39"/>
    <property type="match status" value="1"/>
</dbReference>
<evidence type="ECO:0000256" key="1">
    <source>
        <dbReference type="ARBA" id="ARBA00012880"/>
    </source>
</evidence>
<dbReference type="GO" id="GO:0032259">
    <property type="term" value="P:methylation"/>
    <property type="evidence" value="ECO:0007669"/>
    <property type="project" value="UniProtKB-KW"/>
</dbReference>
<dbReference type="CDD" id="cd02440">
    <property type="entry name" value="AdoMet_MTases"/>
    <property type="match status" value="1"/>
</dbReference>